<dbReference type="GO" id="GO:0046677">
    <property type="term" value="P:response to antibiotic"/>
    <property type="evidence" value="ECO:0007669"/>
    <property type="project" value="UniProtKB-UniRule"/>
</dbReference>
<keyword evidence="4 6" id="KW-0378">Hydrolase</keyword>
<evidence type="ECO:0000313" key="10">
    <source>
        <dbReference type="Proteomes" id="UP000617041"/>
    </source>
</evidence>
<keyword evidence="5 6" id="KW-0046">Antibiotic resistance</keyword>
<keyword evidence="7" id="KW-0732">Signal</keyword>
<evidence type="ECO:0000256" key="1">
    <source>
        <dbReference type="ARBA" id="ARBA00001526"/>
    </source>
</evidence>
<evidence type="ECO:0000256" key="2">
    <source>
        <dbReference type="ARBA" id="ARBA00009009"/>
    </source>
</evidence>
<dbReference type="InterPro" id="IPR006311">
    <property type="entry name" value="TAT_signal"/>
</dbReference>
<dbReference type="PROSITE" id="PS51318">
    <property type="entry name" value="TAT"/>
    <property type="match status" value="1"/>
</dbReference>
<dbReference type="SUPFAM" id="SSF56601">
    <property type="entry name" value="beta-lactamase/transpeptidase-like"/>
    <property type="match status" value="1"/>
</dbReference>
<dbReference type="GO" id="GO:0030655">
    <property type="term" value="P:beta-lactam antibiotic catabolic process"/>
    <property type="evidence" value="ECO:0007669"/>
    <property type="project" value="InterPro"/>
</dbReference>
<organism evidence="9 10">
    <name type="scientific">Ramlibacter algicola</name>
    <dbReference type="NCBI Taxonomy" id="2795217"/>
    <lineage>
        <taxon>Bacteria</taxon>
        <taxon>Pseudomonadati</taxon>
        <taxon>Pseudomonadota</taxon>
        <taxon>Betaproteobacteria</taxon>
        <taxon>Burkholderiales</taxon>
        <taxon>Comamonadaceae</taxon>
        <taxon>Ramlibacter</taxon>
    </lineage>
</organism>
<dbReference type="PRINTS" id="PR00118">
    <property type="entry name" value="BLACTAMASEA"/>
</dbReference>
<reference evidence="9" key="1">
    <citation type="submission" date="2020-12" db="EMBL/GenBank/DDBJ databases">
        <title>Ramlibacter sp. nov., isolated from a freshwater alga, Cryptomonas.</title>
        <authorList>
            <person name="Kim H.M."/>
            <person name="Jeon C.O."/>
        </authorList>
    </citation>
    <scope>NUCLEOTIDE SEQUENCE</scope>
    <source>
        <strain evidence="9">CrO1</strain>
    </source>
</reference>
<dbReference type="EC" id="3.5.2.6" evidence="3 6"/>
<dbReference type="Proteomes" id="UP000617041">
    <property type="component" value="Unassembled WGS sequence"/>
</dbReference>
<evidence type="ECO:0000259" key="8">
    <source>
        <dbReference type="Pfam" id="PF13354"/>
    </source>
</evidence>
<dbReference type="GO" id="GO:0008800">
    <property type="term" value="F:beta-lactamase activity"/>
    <property type="evidence" value="ECO:0007669"/>
    <property type="project" value="UniProtKB-UniRule"/>
</dbReference>
<evidence type="ECO:0000313" key="9">
    <source>
        <dbReference type="EMBL" id="MBK0394083.1"/>
    </source>
</evidence>
<dbReference type="PANTHER" id="PTHR35333">
    <property type="entry name" value="BETA-LACTAMASE"/>
    <property type="match status" value="1"/>
</dbReference>
<dbReference type="PROSITE" id="PS00146">
    <property type="entry name" value="BETA_LACTAMASE_A"/>
    <property type="match status" value="1"/>
</dbReference>
<dbReference type="PANTHER" id="PTHR35333:SF3">
    <property type="entry name" value="BETA-LACTAMASE-TYPE TRANSPEPTIDASE FOLD CONTAINING PROTEIN"/>
    <property type="match status" value="1"/>
</dbReference>
<evidence type="ECO:0000256" key="4">
    <source>
        <dbReference type="ARBA" id="ARBA00022801"/>
    </source>
</evidence>
<dbReference type="Gene3D" id="3.40.710.10">
    <property type="entry name" value="DD-peptidase/beta-lactamase superfamily"/>
    <property type="match status" value="1"/>
</dbReference>
<gene>
    <name evidence="9" type="primary">bla</name>
    <name evidence="9" type="ORF">I8E28_15890</name>
</gene>
<feature type="signal peptide" evidence="7">
    <location>
        <begin position="1"/>
        <end position="22"/>
    </location>
</feature>
<dbReference type="EMBL" id="JAEDAO010000001">
    <property type="protein sequence ID" value="MBK0394083.1"/>
    <property type="molecule type" value="Genomic_DNA"/>
</dbReference>
<protein>
    <recommendedName>
        <fullName evidence="3 6">Beta-lactamase</fullName>
        <ecNumber evidence="3 6">3.5.2.6</ecNumber>
    </recommendedName>
</protein>
<keyword evidence="10" id="KW-1185">Reference proteome</keyword>
<dbReference type="RefSeq" id="WP_200789063.1">
    <property type="nucleotide sequence ID" value="NZ_JAEDAO010000001.1"/>
</dbReference>
<dbReference type="InterPro" id="IPR012338">
    <property type="entry name" value="Beta-lactam/transpept-like"/>
</dbReference>
<evidence type="ECO:0000256" key="3">
    <source>
        <dbReference type="ARBA" id="ARBA00012865"/>
    </source>
</evidence>
<accession>A0A934Q3B3</accession>
<evidence type="ECO:0000256" key="5">
    <source>
        <dbReference type="ARBA" id="ARBA00023251"/>
    </source>
</evidence>
<dbReference type="Pfam" id="PF13354">
    <property type="entry name" value="Beta-lactamase2"/>
    <property type="match status" value="1"/>
</dbReference>
<comment type="similarity">
    <text evidence="2 6">Belongs to the class-A beta-lactamase family.</text>
</comment>
<comment type="caution">
    <text evidence="9">The sequence shown here is derived from an EMBL/GenBank/DDBJ whole genome shotgun (WGS) entry which is preliminary data.</text>
</comment>
<feature type="domain" description="Beta-lactamase class A catalytic" evidence="8">
    <location>
        <begin position="38"/>
        <end position="253"/>
    </location>
</feature>
<proteinExistence type="inferred from homology"/>
<feature type="chain" id="PRO_5038049428" description="Beta-lactamase" evidence="7">
    <location>
        <begin position="23"/>
        <end position="281"/>
    </location>
</feature>
<name>A0A934Q3B3_9BURK</name>
<evidence type="ECO:0000256" key="6">
    <source>
        <dbReference type="RuleBase" id="RU361140"/>
    </source>
</evidence>
<sequence length="281" mass="29487">MESVSRRAFLATSALAAWPALAATPWADLEAASGGLLGVAVLDTGTGELKGHRLDERFPMCSTFKWLLAAAVLHRVTQGRESLDRSVSYTREDLAGHAPVTEARLAQGAMSVQALCEAAVVESDNGAANVLLRVLGGPAAVTSHARSLGDRTTRLDRIEPAMNDVPPGDPRDTTTPRAMARLLHRALLQEGTDKTDRALLLQWMEKSTTGRARLRAQLPPGWRAATKTGTGPRGTTNDVGVLWPASGAAPLVVACYLTGSPKDGSAREAVLASVGAAIARG</sequence>
<dbReference type="NCBIfam" id="NF033103">
    <property type="entry name" value="bla_class_A"/>
    <property type="match status" value="1"/>
</dbReference>
<dbReference type="AlphaFoldDB" id="A0A934Q3B3"/>
<dbReference type="InterPro" id="IPR045155">
    <property type="entry name" value="Beta-lactam_cat"/>
</dbReference>
<dbReference type="InterPro" id="IPR000871">
    <property type="entry name" value="Beta-lactam_class-A"/>
</dbReference>
<evidence type="ECO:0000256" key="7">
    <source>
        <dbReference type="SAM" id="SignalP"/>
    </source>
</evidence>
<comment type="catalytic activity">
    <reaction evidence="1 6">
        <text>a beta-lactam + H2O = a substituted beta-amino acid</text>
        <dbReference type="Rhea" id="RHEA:20401"/>
        <dbReference type="ChEBI" id="CHEBI:15377"/>
        <dbReference type="ChEBI" id="CHEBI:35627"/>
        <dbReference type="ChEBI" id="CHEBI:140347"/>
        <dbReference type="EC" id="3.5.2.6"/>
    </reaction>
</comment>
<dbReference type="InterPro" id="IPR023650">
    <property type="entry name" value="Beta-lactam_class-A_AS"/>
</dbReference>